<keyword evidence="3" id="KW-1185">Reference proteome</keyword>
<dbReference type="PANTHER" id="PTHR32444:SF235">
    <property type="entry name" value="OS01G0783900 PROTEIN"/>
    <property type="match status" value="1"/>
</dbReference>
<organism evidence="2 3">
    <name type="scientific">Heracleum sosnowskyi</name>
    <dbReference type="NCBI Taxonomy" id="360622"/>
    <lineage>
        <taxon>Eukaryota</taxon>
        <taxon>Viridiplantae</taxon>
        <taxon>Streptophyta</taxon>
        <taxon>Embryophyta</taxon>
        <taxon>Tracheophyta</taxon>
        <taxon>Spermatophyta</taxon>
        <taxon>Magnoliopsida</taxon>
        <taxon>eudicotyledons</taxon>
        <taxon>Gunneridae</taxon>
        <taxon>Pentapetalae</taxon>
        <taxon>asterids</taxon>
        <taxon>campanulids</taxon>
        <taxon>Apiales</taxon>
        <taxon>Apiaceae</taxon>
        <taxon>Apioideae</taxon>
        <taxon>apioid superclade</taxon>
        <taxon>Tordylieae</taxon>
        <taxon>Tordyliinae</taxon>
        <taxon>Heracleum</taxon>
    </lineage>
</organism>
<gene>
    <name evidence="2" type="ORF">POM88_036527</name>
</gene>
<feature type="signal peptide" evidence="1">
    <location>
        <begin position="1"/>
        <end position="24"/>
    </location>
</feature>
<evidence type="ECO:0000256" key="1">
    <source>
        <dbReference type="SAM" id="SignalP"/>
    </source>
</evidence>
<comment type="caution">
    <text evidence="2">The sequence shown here is derived from an EMBL/GenBank/DDBJ whole genome shotgun (WGS) entry which is preliminary data.</text>
</comment>
<accession>A0AAD8HQT7</accession>
<reference evidence="2" key="2">
    <citation type="submission" date="2023-05" db="EMBL/GenBank/DDBJ databases">
        <authorList>
            <person name="Schelkunov M.I."/>
        </authorList>
    </citation>
    <scope>NUCLEOTIDE SEQUENCE</scope>
    <source>
        <strain evidence="2">Hsosn_3</strain>
        <tissue evidence="2">Leaf</tissue>
    </source>
</reference>
<protein>
    <submittedName>
        <fullName evidence="2">Uncharacterized protein</fullName>
    </submittedName>
</protein>
<proteinExistence type="predicted"/>
<feature type="chain" id="PRO_5042093638" evidence="1">
    <location>
        <begin position="25"/>
        <end position="138"/>
    </location>
</feature>
<name>A0AAD8HQT7_9APIA</name>
<evidence type="ECO:0000313" key="3">
    <source>
        <dbReference type="Proteomes" id="UP001237642"/>
    </source>
</evidence>
<dbReference type="EMBL" id="JAUIZM010000008">
    <property type="protein sequence ID" value="KAK1370435.1"/>
    <property type="molecule type" value="Genomic_DNA"/>
</dbReference>
<sequence>MKCTTIITLYCSTLFLSFATAAIAIDVIRANETIRDGDSILSARREFELVFFSPDNSTKRYLGIWYKENSIRDSCMTMGFILVTGHEGHQDVNACEDSLHNSKTSGTQLIGQMGGKKKLDCGTEEGFQKFSGVKLPDT</sequence>
<dbReference type="Proteomes" id="UP001237642">
    <property type="component" value="Unassembled WGS sequence"/>
</dbReference>
<evidence type="ECO:0000313" key="2">
    <source>
        <dbReference type="EMBL" id="KAK1370435.1"/>
    </source>
</evidence>
<dbReference type="PANTHER" id="PTHR32444">
    <property type="entry name" value="BULB-TYPE LECTIN DOMAIN-CONTAINING PROTEIN"/>
    <property type="match status" value="1"/>
</dbReference>
<keyword evidence="1" id="KW-0732">Signal</keyword>
<reference evidence="2" key="1">
    <citation type="submission" date="2023-02" db="EMBL/GenBank/DDBJ databases">
        <title>Genome of toxic invasive species Heracleum sosnowskyi carries increased number of genes despite the absence of recent whole-genome duplications.</title>
        <authorList>
            <person name="Schelkunov M."/>
            <person name="Shtratnikova V."/>
            <person name="Makarenko M."/>
            <person name="Klepikova A."/>
            <person name="Omelchenko D."/>
            <person name="Novikova G."/>
            <person name="Obukhova E."/>
            <person name="Bogdanov V."/>
            <person name="Penin A."/>
            <person name="Logacheva M."/>
        </authorList>
    </citation>
    <scope>NUCLEOTIDE SEQUENCE</scope>
    <source>
        <strain evidence="2">Hsosn_3</strain>
        <tissue evidence="2">Leaf</tissue>
    </source>
</reference>
<dbReference type="AlphaFoldDB" id="A0AAD8HQT7"/>